<feature type="compositionally biased region" description="Polar residues" evidence="1">
    <location>
        <begin position="658"/>
        <end position="676"/>
    </location>
</feature>
<feature type="compositionally biased region" description="Polar residues" evidence="1">
    <location>
        <begin position="298"/>
        <end position="311"/>
    </location>
</feature>
<feature type="compositionally biased region" description="Basic and acidic residues" evidence="1">
    <location>
        <begin position="406"/>
        <end position="425"/>
    </location>
</feature>
<dbReference type="EMBL" id="HBUF01047010">
    <property type="protein sequence ID" value="CAG6620089.1"/>
    <property type="molecule type" value="Transcribed_RNA"/>
</dbReference>
<feature type="compositionally biased region" description="Polar residues" evidence="1">
    <location>
        <begin position="509"/>
        <end position="518"/>
    </location>
</feature>
<feature type="compositionally biased region" description="Polar residues" evidence="1">
    <location>
        <begin position="364"/>
        <end position="397"/>
    </location>
</feature>
<feature type="compositionally biased region" description="Basic and acidic residues" evidence="1">
    <location>
        <begin position="581"/>
        <end position="597"/>
    </location>
</feature>
<evidence type="ECO:0000256" key="1">
    <source>
        <dbReference type="SAM" id="MobiDB-lite"/>
    </source>
</evidence>
<feature type="compositionally biased region" description="Low complexity" evidence="1">
    <location>
        <begin position="617"/>
        <end position="648"/>
    </location>
</feature>
<accession>A0A8D8M123</accession>
<reference evidence="2" key="1">
    <citation type="submission" date="2021-05" db="EMBL/GenBank/DDBJ databases">
        <authorList>
            <person name="Alioto T."/>
            <person name="Alioto T."/>
            <person name="Gomez Garrido J."/>
        </authorList>
    </citation>
    <scope>NUCLEOTIDE SEQUENCE</scope>
</reference>
<feature type="compositionally biased region" description="Polar residues" evidence="1">
    <location>
        <begin position="175"/>
        <end position="200"/>
    </location>
</feature>
<protein>
    <submittedName>
        <fullName evidence="2">Uncharacterized protein</fullName>
    </submittedName>
</protein>
<feature type="compositionally biased region" description="Polar residues" evidence="1">
    <location>
        <begin position="797"/>
        <end position="806"/>
    </location>
</feature>
<feature type="region of interest" description="Disordered" evidence="1">
    <location>
        <begin position="741"/>
        <end position="806"/>
    </location>
</feature>
<feature type="compositionally biased region" description="Basic and acidic residues" evidence="1">
    <location>
        <begin position="787"/>
        <end position="796"/>
    </location>
</feature>
<dbReference type="AlphaFoldDB" id="A0A8D8M123"/>
<evidence type="ECO:0000313" key="2">
    <source>
        <dbReference type="EMBL" id="CAG6620089.1"/>
    </source>
</evidence>
<feature type="region of interest" description="Disordered" evidence="1">
    <location>
        <begin position="24"/>
        <end position="444"/>
    </location>
</feature>
<feature type="compositionally biased region" description="Low complexity" evidence="1">
    <location>
        <begin position="345"/>
        <end position="356"/>
    </location>
</feature>
<feature type="compositionally biased region" description="Low complexity" evidence="1">
    <location>
        <begin position="766"/>
        <end position="786"/>
    </location>
</feature>
<proteinExistence type="predicted"/>
<feature type="region of interest" description="Disordered" evidence="1">
    <location>
        <begin position="581"/>
        <end position="676"/>
    </location>
</feature>
<feature type="compositionally biased region" description="Basic and acidic residues" evidence="1">
    <location>
        <begin position="741"/>
        <end position="765"/>
    </location>
</feature>
<sequence length="1050" mass="114473">MVVWSIQLSLNPNPTDMPGTTTVIDKKSKLHPPPTPEIESAMKTENTTEKKMKVHTPFTPNQLKASPWEKMEVDIPPEQLVNEKNQHGPGVKLTNTQEEKVINVPELPKTDTTPPPSQPLQTPETSKSLPKAQKSPTVEGTSNLESLTSTPSKNQGINLKNESIQEQTSKKENILTETQKTFTSEDNSNVHVTTPATLQANLVEPPTPNRQPPAHNKKSDIPPSPEIKPKPIETKAPAPKPVEPSPSNKTDSAQAHPETKVDTQLKPNISLSQNKPSSPVPKPTEDITCPSSDKVHTNLITPKTLKSSSPTRLPPANNEKPTTTVPQIKTGIDNLLSKSVQSPVTQENTATTANTQRKYEKLTETTTAKVLTIPSNEKSTTSENPVTTPIVENSQKIEGQVSPLVSDRKVSTTTKETTEDLKESSTKTVPSPDKVQVIGEKKEIPPKPHLKITVLANKENVTPSTSPTAKSAEEILTKKSSTVTTPGADKITTPKLGVTEKVDKLIKSTGESHTQTTLPVKPKEDNLSKSSTNIATTSLHDSENKNVTTIRKPKLEKMSAVNTSNITVTENIAKLKIEDKNKEQTETLEPKISKETRPTSPSKNSTQVSQSKGITTSKLTTSENKLSSSSISSVDSSSSSSPSRVPNSNPLNIPIISSGRTFQRGMSKSSSPDTRTAIESQLSTATNIPSKTQSAAQSINVQNDEIIQKISELTRTATSNAIAPTEAATSLRTIRVKRLESESTEVTSEKTRTIKSDGKKSEESIKASTTSKEIKSTSTVNKTNSTKSEDKSESKGKTTMSSANKTIDVAGTSSSASLTLKVPKIITHEICVETDEGERILSPDTSKASAGVNIPRLKVMDDFRQDRRCSDISCFFPGENEFISEEISRLSDRLKDLKSCSFDNGSDADSLLNRIRRPKYRISNHSRDVPVNSPPPSSNMAYYMRSSQSPRSQSPTDDVLIKFLTQFNDKVDSKTKPKTLDVNKKYAPATAAVSASLSPRVIRFEDRPRRGVRLGRHICLFRTLFFLTGVCFLVCHVSATNERLKELLSG</sequence>
<organism evidence="2">
    <name type="scientific">Cacopsylla melanoneura</name>
    <dbReference type="NCBI Taxonomy" id="428564"/>
    <lineage>
        <taxon>Eukaryota</taxon>
        <taxon>Metazoa</taxon>
        <taxon>Ecdysozoa</taxon>
        <taxon>Arthropoda</taxon>
        <taxon>Hexapoda</taxon>
        <taxon>Insecta</taxon>
        <taxon>Pterygota</taxon>
        <taxon>Neoptera</taxon>
        <taxon>Paraneoptera</taxon>
        <taxon>Hemiptera</taxon>
        <taxon>Sternorrhyncha</taxon>
        <taxon>Psylloidea</taxon>
        <taxon>Psyllidae</taxon>
        <taxon>Psyllinae</taxon>
        <taxon>Cacopsylla</taxon>
    </lineage>
</organism>
<feature type="compositionally biased region" description="Polar residues" evidence="1">
    <location>
        <begin position="134"/>
        <end position="167"/>
    </location>
</feature>
<feature type="compositionally biased region" description="Polar residues" evidence="1">
    <location>
        <begin position="598"/>
        <end position="616"/>
    </location>
</feature>
<feature type="compositionally biased region" description="Polar residues" evidence="1">
    <location>
        <begin position="528"/>
        <end position="549"/>
    </location>
</feature>
<name>A0A8D8M123_9HEMI</name>
<feature type="region of interest" description="Disordered" evidence="1">
    <location>
        <begin position="508"/>
        <end position="553"/>
    </location>
</feature>
<feature type="compositionally biased region" description="Polar residues" evidence="1">
    <location>
        <begin position="265"/>
        <end position="277"/>
    </location>
</feature>
<feature type="region of interest" description="Disordered" evidence="1">
    <location>
        <begin position="461"/>
        <end position="495"/>
    </location>
</feature>
<feature type="compositionally biased region" description="Basic and acidic residues" evidence="1">
    <location>
        <begin position="40"/>
        <end position="51"/>
    </location>
</feature>